<evidence type="ECO:0000256" key="5">
    <source>
        <dbReference type="RuleBase" id="RU000383"/>
    </source>
</evidence>
<evidence type="ECO:0000256" key="4">
    <source>
        <dbReference type="ARBA" id="ARBA00023306"/>
    </source>
</evidence>
<organism evidence="9 10">
    <name type="scientific">Scleropages formosus</name>
    <name type="common">Asian bonytongue</name>
    <name type="synonym">Osteoglossum formosum</name>
    <dbReference type="NCBI Taxonomy" id="113540"/>
    <lineage>
        <taxon>Eukaryota</taxon>
        <taxon>Metazoa</taxon>
        <taxon>Chordata</taxon>
        <taxon>Craniata</taxon>
        <taxon>Vertebrata</taxon>
        <taxon>Euteleostomi</taxon>
        <taxon>Actinopterygii</taxon>
        <taxon>Neopterygii</taxon>
        <taxon>Teleostei</taxon>
        <taxon>Osteoglossocephala</taxon>
        <taxon>Osteoglossomorpha</taxon>
        <taxon>Osteoglossiformes</taxon>
        <taxon>Osteoglossidae</taxon>
        <taxon>Scleropages</taxon>
    </lineage>
</organism>
<accession>A0A0N8K1X9</accession>
<keyword evidence="3 5" id="KW-0195">Cyclin</keyword>
<evidence type="ECO:0000259" key="8">
    <source>
        <dbReference type="SMART" id="SM01332"/>
    </source>
</evidence>
<dbReference type="InterPro" id="IPR036915">
    <property type="entry name" value="Cyclin-like_sf"/>
</dbReference>
<feature type="domain" description="Cyclin C-terminal" evidence="8">
    <location>
        <begin position="300"/>
        <end position="417"/>
    </location>
</feature>
<dbReference type="SUPFAM" id="SSF47954">
    <property type="entry name" value="Cyclin-like"/>
    <property type="match status" value="2"/>
</dbReference>
<dbReference type="Proteomes" id="UP000034805">
    <property type="component" value="Unassembled WGS sequence"/>
</dbReference>
<feature type="domain" description="Cyclin-like" evidence="7">
    <location>
        <begin position="207"/>
        <end position="291"/>
    </location>
</feature>
<dbReference type="FunFam" id="1.10.472.10:FF:000001">
    <property type="entry name" value="G2/mitotic-specific cyclin"/>
    <property type="match status" value="1"/>
</dbReference>
<feature type="domain" description="Cyclin-like" evidence="7">
    <location>
        <begin position="304"/>
        <end position="386"/>
    </location>
</feature>
<comment type="similarity">
    <text evidence="1">Belongs to the cyclin family. Cyclin AB subfamily.</text>
</comment>
<dbReference type="PROSITE" id="PS00292">
    <property type="entry name" value="CYCLINS"/>
    <property type="match status" value="1"/>
</dbReference>
<dbReference type="InterPro" id="IPR048258">
    <property type="entry name" value="Cyclins_cyclin-box"/>
</dbReference>
<dbReference type="AlphaFoldDB" id="A0A0N8K1X9"/>
<evidence type="ECO:0000256" key="1">
    <source>
        <dbReference type="ARBA" id="ARBA00006955"/>
    </source>
</evidence>
<sequence>MSYGNLIPAASFGQEKEAPQEIPGPGSESDTSRLQAASRVNPRTALGVLTENVLHNGRARATVPVVLHSKPKPASENVFPSSHMITVPNKFSSPDLSISGEDGTEISLSASGGMVADYHLEEDMTALRHKDFRLFLDLSSSMGSCKDTSMQSQPDDPVGSHDIFAVDEYSEDIYIYLRRSEVKHRPKPGYMLRQPDITNCMRVILVDWLVEVGQEYNLSAETLYLAVNYLDRFLSCMSVLRGKLQLVGTAAMIIAAKYEEIYPPDTEDFAYVTDNSYTKKQLLQMEQLLLKVLAFDLAVPTAHQFLKQFLTVESVCSRTENLALYLAELSLLEVDPFLRYSPSKVAAAAYCLGNYTMNRMIWPVSLHDFTGYTLAEIAPCLKDLYKMYWSASSRPQQAIQEKYKASKYCSVSLVPPPASIPFR</sequence>
<dbReference type="InterPro" id="IPR004367">
    <property type="entry name" value="Cyclin_C-dom"/>
</dbReference>
<reference evidence="9 10" key="1">
    <citation type="submission" date="2015-08" db="EMBL/GenBank/DDBJ databases">
        <title>The genome of the Asian arowana (Scleropages formosus).</title>
        <authorList>
            <person name="Tan M.H."/>
            <person name="Gan H.M."/>
            <person name="Croft L.J."/>
            <person name="Austin C.M."/>
        </authorList>
    </citation>
    <scope>NUCLEOTIDE SEQUENCE [LARGE SCALE GENOMIC DNA]</scope>
    <source>
        <strain evidence="9">Aro1</strain>
    </source>
</reference>
<gene>
    <name evidence="9" type="ORF">Z043_104495</name>
</gene>
<dbReference type="InterPro" id="IPR039361">
    <property type="entry name" value="Cyclin"/>
</dbReference>
<evidence type="ECO:0000313" key="10">
    <source>
        <dbReference type="Proteomes" id="UP000034805"/>
    </source>
</evidence>
<dbReference type="Pfam" id="PF00134">
    <property type="entry name" value="Cyclin_N"/>
    <property type="match status" value="1"/>
</dbReference>
<dbReference type="Pfam" id="PF02984">
    <property type="entry name" value="Cyclin_C"/>
    <property type="match status" value="1"/>
</dbReference>
<dbReference type="EMBL" id="JARO02001199">
    <property type="protein sequence ID" value="KPP76185.1"/>
    <property type="molecule type" value="Genomic_DNA"/>
</dbReference>
<evidence type="ECO:0000256" key="2">
    <source>
        <dbReference type="ARBA" id="ARBA00022618"/>
    </source>
</evidence>
<keyword evidence="4" id="KW-0131">Cell cycle</keyword>
<feature type="region of interest" description="Disordered" evidence="6">
    <location>
        <begin position="1"/>
        <end position="36"/>
    </location>
</feature>
<dbReference type="GO" id="GO:0051301">
    <property type="term" value="P:cell division"/>
    <property type="evidence" value="ECO:0007669"/>
    <property type="project" value="UniProtKB-KW"/>
</dbReference>
<evidence type="ECO:0000256" key="6">
    <source>
        <dbReference type="SAM" id="MobiDB-lite"/>
    </source>
</evidence>
<dbReference type="SMART" id="SM00385">
    <property type="entry name" value="CYCLIN"/>
    <property type="match status" value="2"/>
</dbReference>
<comment type="caution">
    <text evidence="9">The sequence shown here is derived from an EMBL/GenBank/DDBJ whole genome shotgun (WGS) entry which is preliminary data.</text>
</comment>
<name>A0A0N8K1X9_SCLFO</name>
<dbReference type="STRING" id="113540.ENSSFOP00015008485"/>
<evidence type="ECO:0000313" key="9">
    <source>
        <dbReference type="EMBL" id="KPP76185.1"/>
    </source>
</evidence>
<dbReference type="InterPro" id="IPR006671">
    <property type="entry name" value="Cyclin_N"/>
</dbReference>
<evidence type="ECO:0000259" key="7">
    <source>
        <dbReference type="SMART" id="SM00385"/>
    </source>
</evidence>
<dbReference type="SMART" id="SM01332">
    <property type="entry name" value="Cyclin_C"/>
    <property type="match status" value="1"/>
</dbReference>
<dbReference type="Gene3D" id="1.10.472.10">
    <property type="entry name" value="Cyclin-like"/>
    <property type="match status" value="2"/>
</dbReference>
<protein>
    <submittedName>
        <fullName evidence="9">Cyclin-A1-like</fullName>
    </submittedName>
</protein>
<evidence type="ECO:0000256" key="3">
    <source>
        <dbReference type="ARBA" id="ARBA00023127"/>
    </source>
</evidence>
<dbReference type="PANTHER" id="PTHR10177">
    <property type="entry name" value="CYCLINS"/>
    <property type="match status" value="1"/>
</dbReference>
<keyword evidence="2" id="KW-0132">Cell division</keyword>
<dbReference type="InterPro" id="IPR013763">
    <property type="entry name" value="Cyclin-like_dom"/>
</dbReference>
<proteinExistence type="inferred from homology"/>